<keyword evidence="1" id="KW-0040">ANK repeat</keyword>
<evidence type="ECO:0000313" key="4">
    <source>
        <dbReference type="Proteomes" id="UP000225706"/>
    </source>
</evidence>
<dbReference type="PANTHER" id="PTHR46899:SF3">
    <property type="entry name" value="PROTEIN PHOSPHATASE 1 REGULATORY SUBUNIT 27"/>
    <property type="match status" value="1"/>
</dbReference>
<protein>
    <submittedName>
        <fullName evidence="3">Putative ankyrin repeat protein FPV219</fullName>
    </submittedName>
</protein>
<reference evidence="4" key="1">
    <citation type="journal article" date="2017" name="bioRxiv">
        <title>Comparative analysis of the genomes of Stylophora pistillata and Acropora digitifera provides evidence for extensive differences between species of corals.</title>
        <authorList>
            <person name="Voolstra C.R."/>
            <person name="Li Y."/>
            <person name="Liew Y.J."/>
            <person name="Baumgarten S."/>
            <person name="Zoccola D."/>
            <person name="Flot J.-F."/>
            <person name="Tambutte S."/>
            <person name="Allemand D."/>
            <person name="Aranda M."/>
        </authorList>
    </citation>
    <scope>NUCLEOTIDE SEQUENCE [LARGE SCALE GENOMIC DNA]</scope>
</reference>
<accession>A0A2B4SH62</accession>
<dbReference type="Pfam" id="PF12796">
    <property type="entry name" value="Ank_2"/>
    <property type="match status" value="1"/>
</dbReference>
<dbReference type="InterPro" id="IPR036770">
    <property type="entry name" value="Ankyrin_rpt-contain_sf"/>
</dbReference>
<gene>
    <name evidence="3" type="primary">FPV219</name>
    <name evidence="3" type="ORF">AWC38_SpisGene6886</name>
</gene>
<keyword evidence="4" id="KW-1185">Reference proteome</keyword>
<feature type="region of interest" description="Disordered" evidence="2">
    <location>
        <begin position="34"/>
        <end position="59"/>
    </location>
</feature>
<name>A0A2B4SH62_STYPI</name>
<dbReference type="Proteomes" id="UP000225706">
    <property type="component" value="Unassembled WGS sequence"/>
</dbReference>
<sequence length="373" mass="42192">MIVNYECYIEEKKTNIGMPLLKGRSRTIKVEPSIHNKSGNIPSEEDVNSKEVGSDDGTTMPPYLSTLKFQLKHLDADMVRQSDYLEEGIEYTSLPAHKTKGTQTITLPLNMPVVRSEKLCFRRKGDSSPNFKHRLNSSVTDDCSTVSLAGSHTHGQENDVSKIIDGSDDTGSTAGKWFSDIDKLTSFKAKHKIEFFSREKKEIEREWTSTPKKFYKCILNCRQKQLSQCNRFRTSKRDPSQGSKKVSFPADVILFSAIEENASKELIEIIRIHKIDVNLSRNARGLPPLHRAVQRGAVECVRVILNHSADVNLRDSLNRPAINLAISMRQFECIVLLIESGASVAEYTNQRLQDYENVQTLSKSCYRSFEANV</sequence>
<proteinExistence type="predicted"/>
<feature type="repeat" description="ANK" evidence="1">
    <location>
        <begin position="284"/>
        <end position="316"/>
    </location>
</feature>
<dbReference type="InterPro" id="IPR002110">
    <property type="entry name" value="Ankyrin_rpt"/>
</dbReference>
<dbReference type="InterPro" id="IPR053080">
    <property type="entry name" value="PP1_regulatory_subunit_27"/>
</dbReference>
<dbReference type="PANTHER" id="PTHR46899">
    <property type="entry name" value="PROTEIN PHOSPHATASE 1 REGULATORY SUBUNIT 27"/>
    <property type="match status" value="1"/>
</dbReference>
<dbReference type="AlphaFoldDB" id="A0A2B4SH62"/>
<dbReference type="SMART" id="SM00248">
    <property type="entry name" value="ANK"/>
    <property type="match status" value="2"/>
</dbReference>
<dbReference type="PROSITE" id="PS50088">
    <property type="entry name" value="ANK_REPEAT"/>
    <property type="match status" value="1"/>
</dbReference>
<organism evidence="3 4">
    <name type="scientific">Stylophora pistillata</name>
    <name type="common">Smooth cauliflower coral</name>
    <dbReference type="NCBI Taxonomy" id="50429"/>
    <lineage>
        <taxon>Eukaryota</taxon>
        <taxon>Metazoa</taxon>
        <taxon>Cnidaria</taxon>
        <taxon>Anthozoa</taxon>
        <taxon>Hexacorallia</taxon>
        <taxon>Scleractinia</taxon>
        <taxon>Astrocoeniina</taxon>
        <taxon>Pocilloporidae</taxon>
        <taxon>Stylophora</taxon>
    </lineage>
</organism>
<dbReference type="Gene3D" id="1.25.40.20">
    <property type="entry name" value="Ankyrin repeat-containing domain"/>
    <property type="match status" value="1"/>
</dbReference>
<evidence type="ECO:0000256" key="1">
    <source>
        <dbReference type="PROSITE-ProRule" id="PRU00023"/>
    </source>
</evidence>
<dbReference type="PROSITE" id="PS50297">
    <property type="entry name" value="ANK_REP_REGION"/>
    <property type="match status" value="1"/>
</dbReference>
<dbReference type="EMBL" id="LSMT01000084">
    <property type="protein sequence ID" value="PFX28393.1"/>
    <property type="molecule type" value="Genomic_DNA"/>
</dbReference>
<dbReference type="OrthoDB" id="194358at2759"/>
<evidence type="ECO:0000256" key="2">
    <source>
        <dbReference type="SAM" id="MobiDB-lite"/>
    </source>
</evidence>
<dbReference type="SUPFAM" id="SSF48403">
    <property type="entry name" value="Ankyrin repeat"/>
    <property type="match status" value="1"/>
</dbReference>
<comment type="caution">
    <text evidence="3">The sequence shown here is derived from an EMBL/GenBank/DDBJ whole genome shotgun (WGS) entry which is preliminary data.</text>
</comment>
<evidence type="ECO:0000313" key="3">
    <source>
        <dbReference type="EMBL" id="PFX28393.1"/>
    </source>
</evidence>